<evidence type="ECO:0000313" key="1">
    <source>
        <dbReference type="EMBL" id="CQD02738.1"/>
    </source>
</evidence>
<reference evidence="2" key="1">
    <citation type="submission" date="2015-03" db="EMBL/GenBank/DDBJ databases">
        <authorList>
            <person name="Urmite Genomes"/>
        </authorList>
    </citation>
    <scope>NUCLEOTIDE SEQUENCE [LARGE SCALE GENOMIC DNA]</scope>
    <source>
        <strain evidence="2">CSUR P1344</strain>
    </source>
</reference>
<gene>
    <name evidence="1" type="ORF">BN000_00345</name>
</gene>
<dbReference type="EMBL" id="CTEC01000001">
    <property type="protein sequence ID" value="CQD02738.1"/>
    <property type="molecule type" value="Genomic_DNA"/>
</dbReference>
<dbReference type="AlphaFoldDB" id="A0A0U1CVH9"/>
<dbReference type="Proteomes" id="UP000199601">
    <property type="component" value="Unassembled WGS sequence"/>
</dbReference>
<keyword evidence="2" id="KW-1185">Reference proteome</keyword>
<sequence>MVEIVKSGREEAMVADPQCARCKQTIAPGWLYLTAHRRGQAEPAADDAVLIHVPDECPGPGEHVPPS</sequence>
<organism evidence="1 2">
    <name type="scientific">Mycobacterium europaeum</name>
    <dbReference type="NCBI Taxonomy" id="761804"/>
    <lineage>
        <taxon>Bacteria</taxon>
        <taxon>Bacillati</taxon>
        <taxon>Actinomycetota</taxon>
        <taxon>Actinomycetes</taxon>
        <taxon>Mycobacteriales</taxon>
        <taxon>Mycobacteriaceae</taxon>
        <taxon>Mycobacterium</taxon>
        <taxon>Mycobacterium simiae complex</taxon>
    </lineage>
</organism>
<evidence type="ECO:0000313" key="2">
    <source>
        <dbReference type="Proteomes" id="UP000199601"/>
    </source>
</evidence>
<protein>
    <submittedName>
        <fullName evidence="1">Uncharacterized protein</fullName>
    </submittedName>
</protein>
<accession>A0A0U1CVH9</accession>
<proteinExistence type="predicted"/>
<name>A0A0U1CVH9_9MYCO</name>